<dbReference type="AlphaFoldDB" id="A0A7W5HBE7"/>
<dbReference type="GO" id="GO:0003677">
    <property type="term" value="F:DNA binding"/>
    <property type="evidence" value="ECO:0007669"/>
    <property type="project" value="UniProtKB-KW"/>
</dbReference>
<name>A0A7W5HBE7_9BURK</name>
<dbReference type="Pfam" id="PF03466">
    <property type="entry name" value="LysR_substrate"/>
    <property type="match status" value="1"/>
</dbReference>
<evidence type="ECO:0000313" key="7">
    <source>
        <dbReference type="Proteomes" id="UP000584325"/>
    </source>
</evidence>
<dbReference type="InterPro" id="IPR036388">
    <property type="entry name" value="WH-like_DNA-bd_sf"/>
</dbReference>
<dbReference type="SUPFAM" id="SSF53850">
    <property type="entry name" value="Periplasmic binding protein-like II"/>
    <property type="match status" value="1"/>
</dbReference>
<reference evidence="6 7" key="1">
    <citation type="submission" date="2020-08" db="EMBL/GenBank/DDBJ databases">
        <title>Genomic Encyclopedia of Type Strains, Phase III (KMG-III): the genomes of soil and plant-associated and newly described type strains.</title>
        <authorList>
            <person name="Whitman W."/>
        </authorList>
    </citation>
    <scope>NUCLEOTIDE SEQUENCE [LARGE SCALE GENOMIC DNA]</scope>
    <source>
        <strain evidence="6 7">CECT 7753</strain>
    </source>
</reference>
<dbReference type="Gene3D" id="3.40.190.290">
    <property type="match status" value="1"/>
</dbReference>
<dbReference type="InterPro" id="IPR036390">
    <property type="entry name" value="WH_DNA-bd_sf"/>
</dbReference>
<evidence type="ECO:0000256" key="3">
    <source>
        <dbReference type="ARBA" id="ARBA00023125"/>
    </source>
</evidence>
<dbReference type="Gene3D" id="1.10.10.10">
    <property type="entry name" value="Winged helix-like DNA-binding domain superfamily/Winged helix DNA-binding domain"/>
    <property type="match status" value="1"/>
</dbReference>
<feature type="domain" description="HTH lysR-type" evidence="5">
    <location>
        <begin position="5"/>
        <end position="62"/>
    </location>
</feature>
<dbReference type="Pfam" id="PF00126">
    <property type="entry name" value="HTH_1"/>
    <property type="match status" value="1"/>
</dbReference>
<keyword evidence="2" id="KW-0805">Transcription regulation</keyword>
<evidence type="ECO:0000256" key="2">
    <source>
        <dbReference type="ARBA" id="ARBA00023015"/>
    </source>
</evidence>
<dbReference type="Proteomes" id="UP000584325">
    <property type="component" value="Unassembled WGS sequence"/>
</dbReference>
<proteinExistence type="inferred from homology"/>
<dbReference type="CDD" id="cd08422">
    <property type="entry name" value="PBP2_CrgA_like"/>
    <property type="match status" value="1"/>
</dbReference>
<keyword evidence="4" id="KW-0804">Transcription</keyword>
<dbReference type="PANTHER" id="PTHR30537">
    <property type="entry name" value="HTH-TYPE TRANSCRIPTIONAL REGULATOR"/>
    <property type="match status" value="1"/>
</dbReference>
<dbReference type="RefSeq" id="WP_229422728.1">
    <property type="nucleotide sequence ID" value="NZ_CP040017.1"/>
</dbReference>
<comment type="similarity">
    <text evidence="1">Belongs to the LysR transcriptional regulatory family.</text>
</comment>
<evidence type="ECO:0000313" key="6">
    <source>
        <dbReference type="EMBL" id="MBB3220946.1"/>
    </source>
</evidence>
<keyword evidence="3 6" id="KW-0238">DNA-binding</keyword>
<evidence type="ECO:0000256" key="4">
    <source>
        <dbReference type="ARBA" id="ARBA00023163"/>
    </source>
</evidence>
<accession>A0A7W5HBE7</accession>
<protein>
    <submittedName>
        <fullName evidence="6">DNA-binding transcriptional LysR family regulator</fullName>
    </submittedName>
</protein>
<dbReference type="EMBL" id="JACHXS010000002">
    <property type="protein sequence ID" value="MBB3220946.1"/>
    <property type="molecule type" value="Genomic_DNA"/>
</dbReference>
<dbReference type="GO" id="GO:0003700">
    <property type="term" value="F:DNA-binding transcription factor activity"/>
    <property type="evidence" value="ECO:0007669"/>
    <property type="project" value="InterPro"/>
</dbReference>
<evidence type="ECO:0000259" key="5">
    <source>
        <dbReference type="PROSITE" id="PS50931"/>
    </source>
</evidence>
<gene>
    <name evidence="6" type="ORF">FHS02_001745</name>
</gene>
<dbReference type="SUPFAM" id="SSF46785">
    <property type="entry name" value="Winged helix' DNA-binding domain"/>
    <property type="match status" value="1"/>
</dbReference>
<dbReference type="PROSITE" id="PS50931">
    <property type="entry name" value="HTH_LYSR"/>
    <property type="match status" value="1"/>
</dbReference>
<dbReference type="InterPro" id="IPR000847">
    <property type="entry name" value="LysR_HTH_N"/>
</dbReference>
<evidence type="ECO:0000256" key="1">
    <source>
        <dbReference type="ARBA" id="ARBA00009437"/>
    </source>
</evidence>
<dbReference type="InterPro" id="IPR058163">
    <property type="entry name" value="LysR-type_TF_proteobact-type"/>
</dbReference>
<dbReference type="InterPro" id="IPR005119">
    <property type="entry name" value="LysR_subst-bd"/>
</dbReference>
<dbReference type="PANTHER" id="PTHR30537:SF5">
    <property type="entry name" value="HTH-TYPE TRANSCRIPTIONAL ACTIVATOR TTDR-RELATED"/>
    <property type="match status" value="1"/>
</dbReference>
<sequence>MTVMDQLRAMEIFVEVARQRSFSAAARRLGLSRAMVSKHILQLEEKLNVRLLHRSTREVSLTDAGQAYLAPCDAAVRQAQEAARIVTQTGDTLAGPLRIQAPSSFGVTWLADALARFSQPHPQLRPLLHVDDALLDPIAHGFDLTIRVGGIPDSRALAIRPLAPCRAVLCASPDYLHAHGTPAVPEELRHHRCLHFSHLTDGTAWHFERSGERRTVHVDAAFTSNNGLVLHQAALQGSGIVYSTTFLAWRALQAGTLVAVLPDWQLPLNHLSALYPASGRPSPKVRKLIDFLVDEYQPVPPWDVALGAAAATPAASPVSFGDE</sequence>
<organism evidence="6 7">
    <name type="scientific">Pseudoduganella umbonata</name>
    <dbReference type="NCBI Taxonomy" id="864828"/>
    <lineage>
        <taxon>Bacteria</taxon>
        <taxon>Pseudomonadati</taxon>
        <taxon>Pseudomonadota</taxon>
        <taxon>Betaproteobacteria</taxon>
        <taxon>Burkholderiales</taxon>
        <taxon>Oxalobacteraceae</taxon>
        <taxon>Telluria group</taxon>
        <taxon>Pseudoduganella</taxon>
    </lineage>
</organism>
<dbReference type="FunFam" id="1.10.10.10:FF:000001">
    <property type="entry name" value="LysR family transcriptional regulator"/>
    <property type="match status" value="1"/>
</dbReference>
<comment type="caution">
    <text evidence="6">The sequence shown here is derived from an EMBL/GenBank/DDBJ whole genome shotgun (WGS) entry which is preliminary data.</text>
</comment>